<evidence type="ECO:0000256" key="12">
    <source>
        <dbReference type="ARBA" id="ARBA00080511"/>
    </source>
</evidence>
<evidence type="ECO:0000256" key="1">
    <source>
        <dbReference type="ARBA" id="ARBA00011009"/>
    </source>
</evidence>
<protein>
    <recommendedName>
        <fullName evidence="11 13">Glycerol-3-phosphate dehydrogenase [NAD(P)+]</fullName>
        <ecNumber evidence="10 13">1.1.1.94</ecNumber>
    </recommendedName>
    <alternativeName>
        <fullName evidence="13">NAD(P)(+)-dependent glycerol-3-phosphate dehydrogenase</fullName>
    </alternativeName>
    <alternativeName>
        <fullName evidence="12 13">NAD(P)H-dependent dihydroxyacetone-phosphate reductase</fullName>
    </alternativeName>
</protein>
<feature type="active site" description="Proton acceptor" evidence="13 14">
    <location>
        <position position="195"/>
    </location>
</feature>
<evidence type="ECO:0000256" key="8">
    <source>
        <dbReference type="ARBA" id="ARBA00023264"/>
    </source>
</evidence>
<keyword evidence="13" id="KW-0547">Nucleotide-binding</keyword>
<dbReference type="InterPro" id="IPR013328">
    <property type="entry name" value="6PGD_dom2"/>
</dbReference>
<organism evidence="20 21">
    <name type="scientific">Candidatus Raymondbacteria bacterium RIFOXYD12_FULL_49_13</name>
    <dbReference type="NCBI Taxonomy" id="1817890"/>
    <lineage>
        <taxon>Bacteria</taxon>
        <taxon>Raymondiibacteriota</taxon>
    </lineage>
</organism>
<evidence type="ECO:0000259" key="19">
    <source>
        <dbReference type="Pfam" id="PF07479"/>
    </source>
</evidence>
<feature type="binding site" evidence="13">
    <location>
        <position position="285"/>
    </location>
    <ligand>
        <name>NADPH</name>
        <dbReference type="ChEBI" id="CHEBI:57783"/>
    </ligand>
</feature>
<evidence type="ECO:0000313" key="21">
    <source>
        <dbReference type="Proteomes" id="UP000179243"/>
    </source>
</evidence>
<dbReference type="GO" id="GO:0005829">
    <property type="term" value="C:cytosol"/>
    <property type="evidence" value="ECO:0007669"/>
    <property type="project" value="TreeGrafter"/>
</dbReference>
<evidence type="ECO:0000256" key="11">
    <source>
        <dbReference type="ARBA" id="ARBA00069372"/>
    </source>
</evidence>
<feature type="binding site" evidence="16">
    <location>
        <begin position="11"/>
        <end position="16"/>
    </location>
    <ligand>
        <name>NAD(+)</name>
        <dbReference type="ChEBI" id="CHEBI:57540"/>
    </ligand>
</feature>
<dbReference type="PANTHER" id="PTHR11728:SF1">
    <property type="entry name" value="GLYCEROL-3-PHOSPHATE DEHYDROGENASE [NAD(+)] 2, CHLOROPLASTIC"/>
    <property type="match status" value="1"/>
</dbReference>
<feature type="domain" description="Glycerol-3-phosphate dehydrogenase NAD-dependent N-terminal" evidence="18">
    <location>
        <begin position="7"/>
        <end position="165"/>
    </location>
</feature>
<dbReference type="InterPro" id="IPR011128">
    <property type="entry name" value="G3P_DH_NAD-dep_N"/>
</dbReference>
<dbReference type="Pfam" id="PF01210">
    <property type="entry name" value="NAD_Gly3P_dh_N"/>
    <property type="match status" value="1"/>
</dbReference>
<dbReference type="FunFam" id="3.40.50.720:FF:000019">
    <property type="entry name" value="Glycerol-3-phosphate dehydrogenase [NAD(P)+]"/>
    <property type="match status" value="1"/>
</dbReference>
<keyword evidence="8 13" id="KW-1208">Phospholipid metabolism</keyword>
<evidence type="ECO:0000256" key="3">
    <source>
        <dbReference type="ARBA" id="ARBA00022857"/>
    </source>
</evidence>
<dbReference type="Proteomes" id="UP000179243">
    <property type="component" value="Unassembled WGS sequence"/>
</dbReference>
<feature type="binding site" evidence="13">
    <location>
        <position position="142"/>
    </location>
    <ligand>
        <name>sn-glycerol 3-phosphate</name>
        <dbReference type="ChEBI" id="CHEBI:57597"/>
    </ligand>
</feature>
<comment type="caution">
    <text evidence="13">Lacks conserved residue(s) required for the propagation of feature annotation.</text>
</comment>
<dbReference type="InterPro" id="IPR008927">
    <property type="entry name" value="6-PGluconate_DH-like_C_sf"/>
</dbReference>
<feature type="binding site" evidence="16">
    <location>
        <position position="259"/>
    </location>
    <ligand>
        <name>NAD(+)</name>
        <dbReference type="ChEBI" id="CHEBI:57540"/>
    </ligand>
</feature>
<sequence>MKKIIKTAVLGAGGWGIALSKLLNANGCPVCLWEFDSIACAKLTQLREEPIKLPGIKIPETIEITNTLSHALKNASLVVFAVPVQVVRSSVKMTFGMDFSETIIVNVAKGIENKSLNRVSQILNEENSSISGNNYVVLSGPSHAEEVSRNIPTTLVAASENQEAAENVQALFSCGTVRVYTNSDVIGVELAGALKNIIALAAGVCDGLGFGDNTKGALLTRGMVEITRLGLSLGALRETFFGLSGMGDLITTCTSKHSRNRRVGELLGKGEKLSHILQNLGMVAEGVPTTQSAYHLALKQGIQMPITEEMFKILFEEKEAKTAVKNLMERDLKSEGI</sequence>
<dbReference type="PRINTS" id="PR00077">
    <property type="entry name" value="GPDHDRGNASE"/>
</dbReference>
<dbReference type="EMBL" id="MFYX01000146">
    <property type="protein sequence ID" value="OGK00458.1"/>
    <property type="molecule type" value="Genomic_DNA"/>
</dbReference>
<dbReference type="HAMAP" id="MF_00394">
    <property type="entry name" value="NAD_Glyc3P_dehydrog"/>
    <property type="match status" value="1"/>
</dbReference>
<gene>
    <name evidence="13" type="primary">gpsA</name>
    <name evidence="20" type="ORF">A2519_10640</name>
</gene>
<feature type="binding site" evidence="13">
    <location>
        <position position="259"/>
    </location>
    <ligand>
        <name>sn-glycerol 3-phosphate</name>
        <dbReference type="ChEBI" id="CHEBI:57597"/>
    </ligand>
</feature>
<feature type="binding site" evidence="13">
    <location>
        <position position="260"/>
    </location>
    <ligand>
        <name>sn-glycerol 3-phosphate</name>
        <dbReference type="ChEBI" id="CHEBI:57597"/>
    </ligand>
</feature>
<dbReference type="Gene3D" id="3.40.50.720">
    <property type="entry name" value="NAD(P)-binding Rossmann-like Domain"/>
    <property type="match status" value="1"/>
</dbReference>
<comment type="caution">
    <text evidence="20">The sequence shown here is derived from an EMBL/GenBank/DDBJ whole genome shotgun (WGS) entry which is preliminary data.</text>
</comment>
<evidence type="ECO:0000256" key="2">
    <source>
        <dbReference type="ARBA" id="ARBA00022516"/>
    </source>
</evidence>
<dbReference type="FunFam" id="1.10.1040.10:FF:000001">
    <property type="entry name" value="Glycerol-3-phosphate dehydrogenase [NAD(P)+]"/>
    <property type="match status" value="1"/>
</dbReference>
<feature type="domain" description="Glycerol-3-phosphate dehydrogenase NAD-dependent C-terminal" evidence="19">
    <location>
        <begin position="184"/>
        <end position="324"/>
    </location>
</feature>
<keyword evidence="7 13" id="KW-0594">Phospholipid biosynthesis</keyword>
<name>A0A1F7F1H7_UNCRA</name>
<dbReference type="NCBIfam" id="NF000940">
    <property type="entry name" value="PRK00094.1-2"/>
    <property type="match status" value="1"/>
</dbReference>
<feature type="binding site" evidence="16">
    <location>
        <position position="144"/>
    </location>
    <ligand>
        <name>NAD(+)</name>
        <dbReference type="ChEBI" id="CHEBI:57540"/>
    </ligand>
</feature>
<keyword evidence="2 13" id="KW-0444">Lipid biosynthesis</keyword>
<evidence type="ECO:0000256" key="10">
    <source>
        <dbReference type="ARBA" id="ARBA00066687"/>
    </source>
</evidence>
<reference evidence="20 21" key="1">
    <citation type="journal article" date="2016" name="Nat. Commun.">
        <title>Thousands of microbial genomes shed light on interconnected biogeochemical processes in an aquifer system.</title>
        <authorList>
            <person name="Anantharaman K."/>
            <person name="Brown C.T."/>
            <person name="Hug L.A."/>
            <person name="Sharon I."/>
            <person name="Castelle C.J."/>
            <person name="Probst A.J."/>
            <person name="Thomas B.C."/>
            <person name="Singh A."/>
            <person name="Wilkins M.J."/>
            <person name="Karaoz U."/>
            <person name="Brodie E.L."/>
            <person name="Williams K.H."/>
            <person name="Hubbard S.S."/>
            <person name="Banfield J.F."/>
        </authorList>
    </citation>
    <scope>NUCLEOTIDE SEQUENCE [LARGE SCALE GENOMIC DNA]</scope>
</reference>
<dbReference type="GO" id="GO:0141152">
    <property type="term" value="F:glycerol-3-phosphate dehydrogenase (NAD+) activity"/>
    <property type="evidence" value="ECO:0007669"/>
    <property type="project" value="RHEA"/>
</dbReference>
<comment type="catalytic activity">
    <reaction evidence="13">
        <text>sn-glycerol 3-phosphate + NAD(+) = dihydroxyacetone phosphate + NADH + H(+)</text>
        <dbReference type="Rhea" id="RHEA:11092"/>
        <dbReference type="ChEBI" id="CHEBI:15378"/>
        <dbReference type="ChEBI" id="CHEBI:57540"/>
        <dbReference type="ChEBI" id="CHEBI:57597"/>
        <dbReference type="ChEBI" id="CHEBI:57642"/>
        <dbReference type="ChEBI" id="CHEBI:57945"/>
        <dbReference type="EC" id="1.1.1.94"/>
    </reaction>
</comment>
<keyword evidence="13" id="KW-0963">Cytoplasm</keyword>
<feature type="binding site" evidence="13">
    <location>
        <position position="283"/>
    </location>
    <ligand>
        <name>NADPH</name>
        <dbReference type="ChEBI" id="CHEBI:57783"/>
    </ligand>
</feature>
<dbReference type="GO" id="GO:0006650">
    <property type="term" value="P:glycerophospholipid metabolic process"/>
    <property type="evidence" value="ECO:0007669"/>
    <property type="project" value="UniProtKB-UniRule"/>
</dbReference>
<evidence type="ECO:0000256" key="4">
    <source>
        <dbReference type="ARBA" id="ARBA00023002"/>
    </source>
</evidence>
<feature type="binding site" evidence="13">
    <location>
        <position position="144"/>
    </location>
    <ligand>
        <name>NADPH</name>
        <dbReference type="ChEBI" id="CHEBI:57783"/>
    </ligand>
</feature>
<evidence type="ECO:0000256" key="7">
    <source>
        <dbReference type="ARBA" id="ARBA00023209"/>
    </source>
</evidence>
<feature type="binding site" evidence="15">
    <location>
        <position position="109"/>
    </location>
    <ligand>
        <name>substrate</name>
    </ligand>
</feature>
<feature type="binding site" evidence="13">
    <location>
        <position position="109"/>
    </location>
    <ligand>
        <name>sn-glycerol 3-phosphate</name>
        <dbReference type="ChEBI" id="CHEBI:57597"/>
    </ligand>
</feature>
<comment type="similarity">
    <text evidence="1 13 17">Belongs to the NAD-dependent glycerol-3-phosphate dehydrogenase family.</text>
</comment>
<evidence type="ECO:0000313" key="20">
    <source>
        <dbReference type="EMBL" id="OGK00458.1"/>
    </source>
</evidence>
<dbReference type="SUPFAM" id="SSF48179">
    <property type="entry name" value="6-phosphogluconate dehydrogenase C-terminal domain-like"/>
    <property type="match status" value="1"/>
</dbReference>
<dbReference type="GO" id="GO:0008654">
    <property type="term" value="P:phospholipid biosynthetic process"/>
    <property type="evidence" value="ECO:0007669"/>
    <property type="project" value="UniProtKB-KW"/>
</dbReference>
<dbReference type="GO" id="GO:0046167">
    <property type="term" value="P:glycerol-3-phosphate biosynthetic process"/>
    <property type="evidence" value="ECO:0007669"/>
    <property type="project" value="UniProtKB-UniRule"/>
</dbReference>
<dbReference type="GO" id="GO:0046168">
    <property type="term" value="P:glycerol-3-phosphate catabolic process"/>
    <property type="evidence" value="ECO:0007669"/>
    <property type="project" value="InterPro"/>
</dbReference>
<keyword evidence="3 13" id="KW-0521">NADP</keyword>
<dbReference type="EC" id="1.1.1.94" evidence="10 13"/>
<feature type="binding site" evidence="13">
    <location>
        <position position="248"/>
    </location>
    <ligand>
        <name>sn-glycerol 3-phosphate</name>
        <dbReference type="ChEBI" id="CHEBI:57597"/>
    </ligand>
</feature>
<dbReference type="Gene3D" id="1.10.1040.10">
    <property type="entry name" value="N-(1-d-carboxylethyl)-l-norvaline Dehydrogenase, domain 2"/>
    <property type="match status" value="1"/>
</dbReference>
<evidence type="ECO:0000256" key="9">
    <source>
        <dbReference type="ARBA" id="ARBA00052716"/>
    </source>
</evidence>
<dbReference type="InterPro" id="IPR036291">
    <property type="entry name" value="NAD(P)-bd_dom_sf"/>
</dbReference>
<feature type="binding site" evidence="16">
    <location>
        <position position="35"/>
    </location>
    <ligand>
        <name>NAD(+)</name>
        <dbReference type="ChEBI" id="CHEBI:57540"/>
    </ligand>
</feature>
<comment type="subcellular location">
    <subcellularLocation>
        <location evidence="13">Cytoplasm</location>
    </subcellularLocation>
</comment>
<keyword evidence="4 13" id="KW-0560">Oxidoreductase</keyword>
<feature type="binding site" evidence="13">
    <location>
        <position position="258"/>
    </location>
    <ligand>
        <name>sn-glycerol 3-phosphate</name>
        <dbReference type="ChEBI" id="CHEBI:57597"/>
    </ligand>
</feature>
<feature type="binding site" evidence="13">
    <location>
        <position position="259"/>
    </location>
    <ligand>
        <name>NADPH</name>
        <dbReference type="ChEBI" id="CHEBI:57783"/>
    </ligand>
</feature>
<evidence type="ECO:0000256" key="5">
    <source>
        <dbReference type="ARBA" id="ARBA00023027"/>
    </source>
</evidence>
<feature type="binding site" evidence="13">
    <location>
        <position position="15"/>
    </location>
    <ligand>
        <name>NADPH</name>
        <dbReference type="ChEBI" id="CHEBI:57783"/>
    </ligand>
</feature>
<dbReference type="PANTHER" id="PTHR11728">
    <property type="entry name" value="GLYCEROL-3-PHOSPHATE DEHYDROGENASE"/>
    <property type="match status" value="1"/>
</dbReference>
<dbReference type="GO" id="GO:0005975">
    <property type="term" value="P:carbohydrate metabolic process"/>
    <property type="evidence" value="ECO:0007669"/>
    <property type="project" value="InterPro"/>
</dbReference>
<comment type="pathway">
    <text evidence="13">Membrane lipid metabolism; glycerophospholipid metabolism.</text>
</comment>
<evidence type="ECO:0000256" key="6">
    <source>
        <dbReference type="ARBA" id="ARBA00023098"/>
    </source>
</evidence>
<dbReference type="SUPFAM" id="SSF51735">
    <property type="entry name" value="NAD(P)-binding Rossmann-fold domains"/>
    <property type="match status" value="1"/>
</dbReference>
<dbReference type="PIRSF" id="PIRSF000114">
    <property type="entry name" value="Glycerol-3-P_dh"/>
    <property type="match status" value="1"/>
</dbReference>
<dbReference type="PROSITE" id="PS00957">
    <property type="entry name" value="NAD_G3PDH"/>
    <property type="match status" value="1"/>
</dbReference>
<feature type="binding site" evidence="13">
    <location>
        <position position="195"/>
    </location>
    <ligand>
        <name>sn-glycerol 3-phosphate</name>
        <dbReference type="ChEBI" id="CHEBI:57597"/>
    </ligand>
</feature>
<dbReference type="InterPro" id="IPR006168">
    <property type="entry name" value="G3P_DH_NAD-dep"/>
</dbReference>
<dbReference type="NCBIfam" id="NF000942">
    <property type="entry name" value="PRK00094.1-4"/>
    <property type="match status" value="1"/>
</dbReference>
<accession>A0A1F7F1H7</accession>
<evidence type="ECO:0000256" key="17">
    <source>
        <dbReference type="RuleBase" id="RU000437"/>
    </source>
</evidence>
<keyword evidence="5 13" id="KW-0520">NAD</keyword>
<dbReference type="AlphaFoldDB" id="A0A1F7F1H7"/>
<dbReference type="Pfam" id="PF07479">
    <property type="entry name" value="NAD_Gly3P_dh_C"/>
    <property type="match status" value="1"/>
</dbReference>
<evidence type="ECO:0000256" key="13">
    <source>
        <dbReference type="HAMAP-Rule" id="MF_00394"/>
    </source>
</evidence>
<comment type="catalytic activity">
    <reaction evidence="9">
        <text>sn-glycerol 3-phosphate + NADP(+) = dihydroxyacetone phosphate + NADPH + H(+)</text>
        <dbReference type="Rhea" id="RHEA:11096"/>
        <dbReference type="ChEBI" id="CHEBI:15378"/>
        <dbReference type="ChEBI" id="CHEBI:57597"/>
        <dbReference type="ChEBI" id="CHEBI:57642"/>
        <dbReference type="ChEBI" id="CHEBI:57783"/>
        <dbReference type="ChEBI" id="CHEBI:58349"/>
        <dbReference type="EC" id="1.1.1.94"/>
    </reaction>
    <physiologicalReaction direction="right-to-left" evidence="9">
        <dbReference type="Rhea" id="RHEA:11098"/>
    </physiologicalReaction>
</comment>
<dbReference type="InterPro" id="IPR006109">
    <property type="entry name" value="G3P_DH_NAD-dep_C"/>
</dbReference>
<dbReference type="NCBIfam" id="NF000941">
    <property type="entry name" value="PRK00094.1-3"/>
    <property type="match status" value="1"/>
</dbReference>
<feature type="binding site" evidence="13">
    <location>
        <position position="140"/>
    </location>
    <ligand>
        <name>sn-glycerol 3-phosphate</name>
        <dbReference type="ChEBI" id="CHEBI:57597"/>
    </ligand>
</feature>
<evidence type="ECO:0000256" key="15">
    <source>
        <dbReference type="PIRSR" id="PIRSR000114-2"/>
    </source>
</evidence>
<dbReference type="UniPathway" id="UPA00940"/>
<feature type="binding site" evidence="15">
    <location>
        <begin position="259"/>
        <end position="260"/>
    </location>
    <ligand>
        <name>substrate</name>
    </ligand>
</feature>
<evidence type="ECO:0000256" key="16">
    <source>
        <dbReference type="PIRSR" id="PIRSR000114-3"/>
    </source>
</evidence>
<dbReference type="GO" id="GO:0141153">
    <property type="term" value="F:glycerol-3-phosphate dehydrogenase (NADP+) activity"/>
    <property type="evidence" value="ECO:0007669"/>
    <property type="project" value="RHEA"/>
</dbReference>
<comment type="function">
    <text evidence="13">Catalyzes the reduction of the glycolytic intermediate dihydroxyacetone phosphate (DHAP) to sn-glycerol 3-phosphate (G3P), the key precursor for phospholipid synthesis.</text>
</comment>
<evidence type="ECO:0000259" key="18">
    <source>
        <dbReference type="Pfam" id="PF01210"/>
    </source>
</evidence>
<feature type="binding site" evidence="13">
    <location>
        <position position="109"/>
    </location>
    <ligand>
        <name>NADPH</name>
        <dbReference type="ChEBI" id="CHEBI:57783"/>
    </ligand>
</feature>
<keyword evidence="6 13" id="KW-0443">Lipid metabolism</keyword>
<dbReference type="GO" id="GO:0051287">
    <property type="term" value="F:NAD binding"/>
    <property type="evidence" value="ECO:0007669"/>
    <property type="project" value="InterPro"/>
</dbReference>
<evidence type="ECO:0000256" key="14">
    <source>
        <dbReference type="PIRSR" id="PIRSR000114-1"/>
    </source>
</evidence>
<proteinExistence type="inferred from homology"/>